<gene>
    <name evidence="2" type="ORF">DIW82_03285</name>
</gene>
<dbReference type="Proteomes" id="UP000261739">
    <property type="component" value="Unassembled WGS sequence"/>
</dbReference>
<dbReference type="AlphaFoldDB" id="A0A3D4SZA5"/>
<protein>
    <submittedName>
        <fullName evidence="2">HtaA protein</fullName>
    </submittedName>
</protein>
<proteinExistence type="predicted"/>
<reference evidence="2 3" key="1">
    <citation type="journal article" date="2018" name="Nat. Biotechnol.">
        <title>A standardized bacterial taxonomy based on genome phylogeny substantially revises the tree of life.</title>
        <authorList>
            <person name="Parks D.H."/>
            <person name="Chuvochina M."/>
            <person name="Waite D.W."/>
            <person name="Rinke C."/>
            <person name="Skarshewski A."/>
            <person name="Chaumeil P.A."/>
            <person name="Hugenholtz P."/>
        </authorList>
    </citation>
    <scope>NUCLEOTIDE SEQUENCE [LARGE SCALE GENOMIC DNA]</scope>
    <source>
        <strain evidence="2">UBA11247</strain>
    </source>
</reference>
<accession>A0A3D4SZA5</accession>
<evidence type="ECO:0000313" key="3">
    <source>
        <dbReference type="Proteomes" id="UP000261739"/>
    </source>
</evidence>
<dbReference type="STRING" id="863239.GCA_000213935_01019"/>
<comment type="caution">
    <text evidence="2">The sequence shown here is derived from an EMBL/GenBank/DDBJ whole genome shotgun (WGS) entry which is preliminary data.</text>
</comment>
<dbReference type="EMBL" id="DQID01000092">
    <property type="protein sequence ID" value="HCT13830.1"/>
    <property type="molecule type" value="Genomic_DNA"/>
</dbReference>
<evidence type="ECO:0000313" key="2">
    <source>
        <dbReference type="EMBL" id="HCT13830.1"/>
    </source>
</evidence>
<feature type="signal peptide" evidence="1">
    <location>
        <begin position="1"/>
        <end position="17"/>
    </location>
</feature>
<organism evidence="2 3">
    <name type="scientific">Corynebacterium nuruki</name>
    <dbReference type="NCBI Taxonomy" id="1032851"/>
    <lineage>
        <taxon>Bacteria</taxon>
        <taxon>Bacillati</taxon>
        <taxon>Actinomycetota</taxon>
        <taxon>Actinomycetes</taxon>
        <taxon>Mycobacteriales</taxon>
        <taxon>Corynebacteriaceae</taxon>
        <taxon>Corynebacterium</taxon>
    </lineage>
</organism>
<keyword evidence="1" id="KW-0732">Signal</keyword>
<feature type="chain" id="PRO_5039428170" evidence="1">
    <location>
        <begin position="18"/>
        <end position="320"/>
    </location>
</feature>
<name>A0A3D4SZA5_9CORY</name>
<evidence type="ECO:0000256" key="1">
    <source>
        <dbReference type="SAM" id="SignalP"/>
    </source>
</evidence>
<sequence>MASGLLLSALTVPAVVAAPAASAAMPTVPDSLPLFPEVTENPQITVTREDGTPVTGETPVHRGDVLLVHGNGFSPEANRGGFVMPVPPGTANGVYVLYSGFGETWRPSEGAPGEARTHPHDQLAWVLPDDSLAALPTAPVDMRTPIAREAQRMEDDGTFTARLTVDPPAETPGDRFGVYVYPAAGSVNAAEEIYVPVPFSTGPGPNTPAPASPDLVLDADLVARAAEAAQGGLKGRDGAVVLDDGRVGFTADGSVGSTERYRGTVHATARFSLVDVALRDPWIETRADGTRVLTAEVSDSWNSATDAMRRVDLGPAGALI</sequence>